<dbReference type="Pfam" id="PF13302">
    <property type="entry name" value="Acetyltransf_3"/>
    <property type="match status" value="1"/>
</dbReference>
<dbReference type="PANTHER" id="PTHR43792">
    <property type="entry name" value="GNAT FAMILY, PUTATIVE (AFU_ORTHOLOGUE AFUA_3G00765)-RELATED-RELATED"/>
    <property type="match status" value="1"/>
</dbReference>
<gene>
    <name evidence="3" type="ORF">CP967_21490</name>
</gene>
<name>A0A5J6FH21_9ACTN</name>
<proteinExistence type="predicted"/>
<protein>
    <submittedName>
        <fullName evidence="3">N-acetyltransferase</fullName>
    </submittedName>
</protein>
<reference evidence="3 4" key="1">
    <citation type="submission" date="2017-09" db="EMBL/GenBank/DDBJ databases">
        <authorList>
            <person name="Lee N."/>
            <person name="Cho B.-K."/>
        </authorList>
    </citation>
    <scope>NUCLEOTIDE SEQUENCE [LARGE SCALE GENOMIC DNA]</scope>
    <source>
        <strain evidence="3 4">ATCC 12769</strain>
    </source>
</reference>
<dbReference type="SUPFAM" id="SSF55729">
    <property type="entry name" value="Acyl-CoA N-acyltransferases (Nat)"/>
    <property type="match status" value="1"/>
</dbReference>
<dbReference type="EMBL" id="CP023702">
    <property type="protein sequence ID" value="QEU74225.1"/>
    <property type="molecule type" value="Genomic_DNA"/>
</dbReference>
<dbReference type="KEGG" id="snk:CP967_21490"/>
<sequence length="183" mass="19382">MNTDSLALSAGPLLLRPWRPDDAPALLAAHEDPVMRHRLATVVRDAGEAERWLLVQREGWESGGRFGFAVTDPAADGALVGHVVLKGLVPGTGSAEVGYWTTAAARGRGVASRALEALTGWAFAEFAGSAGLRRLELFHRAGNEGSCRVAERCGYPLAEIVAPPRPAPGHRHVRHASPGASDR</sequence>
<evidence type="ECO:0000313" key="4">
    <source>
        <dbReference type="Proteomes" id="UP000326178"/>
    </source>
</evidence>
<dbReference type="AlphaFoldDB" id="A0A5J6FH21"/>
<dbReference type="RefSeq" id="WP_150489519.1">
    <property type="nucleotide sequence ID" value="NZ_BMUV01000006.1"/>
</dbReference>
<dbReference type="InterPro" id="IPR016181">
    <property type="entry name" value="Acyl_CoA_acyltransferase"/>
</dbReference>
<dbReference type="InterPro" id="IPR000182">
    <property type="entry name" value="GNAT_dom"/>
</dbReference>
<dbReference type="Proteomes" id="UP000326178">
    <property type="component" value="Chromosome"/>
</dbReference>
<dbReference type="Gene3D" id="3.40.630.30">
    <property type="match status" value="1"/>
</dbReference>
<evidence type="ECO:0000313" key="3">
    <source>
        <dbReference type="EMBL" id="QEU74225.1"/>
    </source>
</evidence>
<evidence type="ECO:0000259" key="2">
    <source>
        <dbReference type="PROSITE" id="PS51186"/>
    </source>
</evidence>
<feature type="domain" description="N-acetyltransferase" evidence="2">
    <location>
        <begin position="13"/>
        <end position="180"/>
    </location>
</feature>
<keyword evidence="3" id="KW-0808">Transferase</keyword>
<keyword evidence="4" id="KW-1185">Reference proteome</keyword>
<dbReference type="PROSITE" id="PS51186">
    <property type="entry name" value="GNAT"/>
    <property type="match status" value="1"/>
</dbReference>
<organism evidence="3 4">
    <name type="scientific">Streptomyces nitrosporeus</name>
    <dbReference type="NCBI Taxonomy" id="28894"/>
    <lineage>
        <taxon>Bacteria</taxon>
        <taxon>Bacillati</taxon>
        <taxon>Actinomycetota</taxon>
        <taxon>Actinomycetes</taxon>
        <taxon>Kitasatosporales</taxon>
        <taxon>Streptomycetaceae</taxon>
        <taxon>Streptomyces</taxon>
    </lineage>
</organism>
<evidence type="ECO:0000256" key="1">
    <source>
        <dbReference type="SAM" id="MobiDB-lite"/>
    </source>
</evidence>
<dbReference type="CDD" id="cd04301">
    <property type="entry name" value="NAT_SF"/>
    <property type="match status" value="1"/>
</dbReference>
<accession>A0A5J6FH21</accession>
<feature type="region of interest" description="Disordered" evidence="1">
    <location>
        <begin position="164"/>
        <end position="183"/>
    </location>
</feature>
<dbReference type="GO" id="GO:0016747">
    <property type="term" value="F:acyltransferase activity, transferring groups other than amino-acyl groups"/>
    <property type="evidence" value="ECO:0007669"/>
    <property type="project" value="InterPro"/>
</dbReference>
<dbReference type="InterPro" id="IPR051531">
    <property type="entry name" value="N-acetyltransferase"/>
</dbReference>
<dbReference type="OrthoDB" id="2061990at2"/>